<dbReference type="Pfam" id="PF13822">
    <property type="entry name" value="ACC_epsilon"/>
    <property type="match status" value="1"/>
</dbReference>
<name>A0ABV1VEN6_9ACTN</name>
<evidence type="ECO:0000313" key="2">
    <source>
        <dbReference type="EMBL" id="MER6904944.1"/>
    </source>
</evidence>
<dbReference type="EMBL" id="JBEPCV010000011">
    <property type="protein sequence ID" value="MER6904944.1"/>
    <property type="molecule type" value="Genomic_DNA"/>
</dbReference>
<evidence type="ECO:0000256" key="1">
    <source>
        <dbReference type="SAM" id="MobiDB-lite"/>
    </source>
</evidence>
<protein>
    <submittedName>
        <fullName evidence="2">Acyl-CoA carboxylase epsilon subunit</fullName>
    </submittedName>
</protein>
<gene>
    <name evidence="2" type="ORF">ABT322_14390</name>
</gene>
<dbReference type="RefSeq" id="WP_350720301.1">
    <property type="nucleotide sequence ID" value="NZ_JBEPCO010000019.1"/>
</dbReference>
<proteinExistence type="predicted"/>
<reference evidence="2 3" key="1">
    <citation type="submission" date="2024-06" db="EMBL/GenBank/DDBJ databases">
        <title>The Natural Products Discovery Center: Release of the First 8490 Sequenced Strains for Exploring Actinobacteria Biosynthetic Diversity.</title>
        <authorList>
            <person name="Kalkreuter E."/>
            <person name="Kautsar S.A."/>
            <person name="Yang D."/>
            <person name="Bader C.D."/>
            <person name="Teijaro C.N."/>
            <person name="Fluegel L."/>
            <person name="Davis C.M."/>
            <person name="Simpson J.R."/>
            <person name="Lauterbach L."/>
            <person name="Steele A.D."/>
            <person name="Gui C."/>
            <person name="Meng S."/>
            <person name="Li G."/>
            <person name="Viehrig K."/>
            <person name="Ye F."/>
            <person name="Su P."/>
            <person name="Kiefer A.F."/>
            <person name="Nichols A."/>
            <person name="Cepeda A.J."/>
            <person name="Yan W."/>
            <person name="Fan B."/>
            <person name="Jiang Y."/>
            <person name="Adhikari A."/>
            <person name="Zheng C.-J."/>
            <person name="Schuster L."/>
            <person name="Cowan T.M."/>
            <person name="Smanski M.J."/>
            <person name="Chevrette M.G."/>
            <person name="De Carvalho L.P.S."/>
            <person name="Shen B."/>
        </authorList>
    </citation>
    <scope>NUCLEOTIDE SEQUENCE [LARGE SCALE GENOMIC DNA]</scope>
    <source>
        <strain evidence="2 3">NPDC000632</strain>
    </source>
</reference>
<sequence>MSGESPAGDAAPVLRVVRGEPDATELAALVAALAGRGVPGAGGPVSHEAPARPATWRRAGGGGSPRSWRRAGR</sequence>
<dbReference type="Proteomes" id="UP001490330">
    <property type="component" value="Unassembled WGS sequence"/>
</dbReference>
<evidence type="ECO:0000313" key="3">
    <source>
        <dbReference type="Proteomes" id="UP001490330"/>
    </source>
</evidence>
<comment type="caution">
    <text evidence="2">The sequence shown here is derived from an EMBL/GenBank/DDBJ whole genome shotgun (WGS) entry which is preliminary data.</text>
</comment>
<accession>A0ABV1VEN6</accession>
<organism evidence="2 3">
    <name type="scientific">Streptomyces flaveolus</name>
    <dbReference type="NCBI Taxonomy" id="67297"/>
    <lineage>
        <taxon>Bacteria</taxon>
        <taxon>Bacillati</taxon>
        <taxon>Actinomycetota</taxon>
        <taxon>Actinomycetes</taxon>
        <taxon>Kitasatosporales</taxon>
        <taxon>Streptomycetaceae</taxon>
        <taxon>Streptomyces</taxon>
    </lineage>
</organism>
<keyword evidence="3" id="KW-1185">Reference proteome</keyword>
<dbReference type="InterPro" id="IPR032716">
    <property type="entry name" value="ACC_epsilon"/>
</dbReference>
<feature type="region of interest" description="Disordered" evidence="1">
    <location>
        <begin position="37"/>
        <end position="73"/>
    </location>
</feature>